<organism evidence="2">
    <name type="scientific">freshwater metagenome</name>
    <dbReference type="NCBI Taxonomy" id="449393"/>
    <lineage>
        <taxon>unclassified sequences</taxon>
        <taxon>metagenomes</taxon>
        <taxon>ecological metagenomes</taxon>
    </lineage>
</organism>
<gene>
    <name evidence="2" type="ORF">UFOPK3376_03322</name>
</gene>
<dbReference type="GO" id="GO:0016020">
    <property type="term" value="C:membrane"/>
    <property type="evidence" value="ECO:0007669"/>
    <property type="project" value="InterPro"/>
</dbReference>
<keyword evidence="1" id="KW-1133">Transmembrane helix</keyword>
<dbReference type="PROSITE" id="PS50895">
    <property type="entry name" value="SURF1"/>
    <property type="match status" value="1"/>
</dbReference>
<dbReference type="EMBL" id="CAFBLP010000171">
    <property type="protein sequence ID" value="CAB4899200.1"/>
    <property type="molecule type" value="Genomic_DNA"/>
</dbReference>
<feature type="transmembrane region" description="Helical" evidence="1">
    <location>
        <begin position="111"/>
        <end position="132"/>
    </location>
</feature>
<dbReference type="AlphaFoldDB" id="A0A6J7G328"/>
<keyword evidence="1" id="KW-0812">Transmembrane</keyword>
<accession>A0A6J7G328</accession>
<dbReference type="Pfam" id="PF02104">
    <property type="entry name" value="SURF1"/>
    <property type="match status" value="1"/>
</dbReference>
<reference evidence="2" key="1">
    <citation type="submission" date="2020-05" db="EMBL/GenBank/DDBJ databases">
        <authorList>
            <person name="Chiriac C."/>
            <person name="Salcher M."/>
            <person name="Ghai R."/>
            <person name="Kavagutti S V."/>
        </authorList>
    </citation>
    <scope>NUCLEOTIDE SEQUENCE</scope>
</reference>
<dbReference type="InterPro" id="IPR002994">
    <property type="entry name" value="Surf1/Shy1"/>
</dbReference>
<evidence type="ECO:0000256" key="1">
    <source>
        <dbReference type="SAM" id="Phobius"/>
    </source>
</evidence>
<evidence type="ECO:0000313" key="2">
    <source>
        <dbReference type="EMBL" id="CAB4899200.1"/>
    </source>
</evidence>
<protein>
    <submittedName>
        <fullName evidence="2">Unannotated protein</fullName>
    </submittedName>
</protein>
<sequence length="168" mass="17608">MLTPFQIDNGPIIMVNRGFVPSGITVPAAPSGPLRVGGTARTTQIRKTGELSDDPSAANTEVRRVDLTFIAQRLHLDLAPVYLDLIASEPAAASPPVPVPPPNLGDGPPHVSYTVQWLFFSLCAIAGWVFAVRRSAKTGRQHGQQAAAMVIGATPSTPSGEPPVQPSA</sequence>
<name>A0A6J7G328_9ZZZZ</name>
<proteinExistence type="predicted"/>
<keyword evidence="1" id="KW-0472">Membrane</keyword>